<dbReference type="GO" id="GO:0010106">
    <property type="term" value="P:cellular response to iron ion starvation"/>
    <property type="evidence" value="ECO:0007669"/>
    <property type="project" value="TreeGrafter"/>
</dbReference>
<feature type="domain" description="Plastocyanin-like" evidence="9">
    <location>
        <begin position="178"/>
        <end position="341"/>
    </location>
</feature>
<feature type="domain" description="Plastocyanin-like" evidence="10">
    <location>
        <begin position="425"/>
        <end position="533"/>
    </location>
</feature>
<keyword evidence="13" id="KW-1185">Reference proteome</keyword>
<keyword evidence="4" id="KW-0560">Oxidoreductase</keyword>
<keyword evidence="5" id="KW-0186">Copper</keyword>
<dbReference type="AlphaFoldDB" id="A0AA39N4T1"/>
<dbReference type="InterPro" id="IPR008972">
    <property type="entry name" value="Cupredoxin"/>
</dbReference>
<dbReference type="Pfam" id="PF07732">
    <property type="entry name" value="Cu-oxidase_3"/>
    <property type="match status" value="1"/>
</dbReference>
<evidence type="ECO:0000259" key="10">
    <source>
        <dbReference type="Pfam" id="PF07731"/>
    </source>
</evidence>
<dbReference type="InterPro" id="IPR044130">
    <property type="entry name" value="CuRO_2_Fet3-like"/>
</dbReference>
<protein>
    <submittedName>
        <fullName evidence="12">Fet3 protein</fullName>
    </submittedName>
</protein>
<dbReference type="Gene3D" id="2.60.40.420">
    <property type="entry name" value="Cupredoxins - blue copper proteins"/>
    <property type="match status" value="3"/>
</dbReference>
<dbReference type="PROSITE" id="PS00079">
    <property type="entry name" value="MULTICOPPER_OXIDASE1"/>
    <property type="match status" value="1"/>
</dbReference>
<evidence type="ECO:0000313" key="13">
    <source>
        <dbReference type="Proteomes" id="UP001175211"/>
    </source>
</evidence>
<keyword evidence="7" id="KW-0325">Glycoprotein</keyword>
<dbReference type="PANTHER" id="PTHR11709:SF361">
    <property type="entry name" value="IRON TRANSPORT MULTICOPPER OXIDASE FET3"/>
    <property type="match status" value="1"/>
</dbReference>
<evidence type="ECO:0000256" key="3">
    <source>
        <dbReference type="ARBA" id="ARBA00022729"/>
    </source>
</evidence>
<evidence type="ECO:0000313" key="12">
    <source>
        <dbReference type="EMBL" id="KAK0458146.1"/>
    </source>
</evidence>
<feature type="domain" description="Plastocyanin-like" evidence="11">
    <location>
        <begin position="58"/>
        <end position="171"/>
    </location>
</feature>
<evidence type="ECO:0000256" key="8">
    <source>
        <dbReference type="SAM" id="Phobius"/>
    </source>
</evidence>
<evidence type="ECO:0000259" key="11">
    <source>
        <dbReference type="Pfam" id="PF07732"/>
    </source>
</evidence>
<comment type="caution">
    <text evidence="12">The sequence shown here is derived from an EMBL/GenBank/DDBJ whole genome shotgun (WGS) entry which is preliminary data.</text>
</comment>
<dbReference type="Pfam" id="PF07731">
    <property type="entry name" value="Cu-oxidase_2"/>
    <property type="match status" value="1"/>
</dbReference>
<dbReference type="PROSITE" id="PS00080">
    <property type="entry name" value="MULTICOPPER_OXIDASE2"/>
    <property type="match status" value="1"/>
</dbReference>
<reference evidence="12" key="1">
    <citation type="submission" date="2023-06" db="EMBL/GenBank/DDBJ databases">
        <authorList>
            <consortium name="Lawrence Berkeley National Laboratory"/>
            <person name="Ahrendt S."/>
            <person name="Sahu N."/>
            <person name="Indic B."/>
            <person name="Wong-Bajracharya J."/>
            <person name="Merenyi Z."/>
            <person name="Ke H.-M."/>
            <person name="Monk M."/>
            <person name="Kocsube S."/>
            <person name="Drula E."/>
            <person name="Lipzen A."/>
            <person name="Balint B."/>
            <person name="Henrissat B."/>
            <person name="Andreopoulos B."/>
            <person name="Martin F.M."/>
            <person name="Harder C.B."/>
            <person name="Rigling D."/>
            <person name="Ford K.L."/>
            <person name="Foster G.D."/>
            <person name="Pangilinan J."/>
            <person name="Papanicolaou A."/>
            <person name="Barry K."/>
            <person name="LaButti K."/>
            <person name="Viragh M."/>
            <person name="Koriabine M."/>
            <person name="Yan M."/>
            <person name="Riley R."/>
            <person name="Champramary S."/>
            <person name="Plett K.L."/>
            <person name="Tsai I.J."/>
            <person name="Slot J."/>
            <person name="Sipos G."/>
            <person name="Plett J."/>
            <person name="Nagy L.G."/>
            <person name="Grigoriev I.V."/>
        </authorList>
    </citation>
    <scope>NUCLEOTIDE SEQUENCE</scope>
    <source>
        <strain evidence="12">CCBAS 213</strain>
    </source>
</reference>
<sequence length="652" mass="72307">MTATIETLFSNHHHPLRPDDLCRHWMHFFLGFIIAFLASPVLAGIHEVWWNITYVHGVNPDGRYPRRVVGVNGTWPPPPIDVEPTDSLILHATNSLDRATTLHHHGMLFNSTPWMDGAYGLSECGIPPGGHFDYVVPINASGQSGTFWVHGHANGQYVDGLRAPAVIQPRQHVYIYDEEYTVILSDWYHKEHSVLMKKFLTIRNPDGVEPVPDSALIYFSQKSSYLRDTSGSVAFNKDAALPFAPGKTYRLRILNTSAFAMFMFWIDGHDMRLIEVDGTDIEESPIDLISVSAGQRYSVLITARNDTGSNWAVHANMDTVMFDEIPERLKPNVTASISYSPSSPLVDFGTTDKYTSIDDISLVPLKPIAAPDASRTIEVEVGFDAMTDGTNRGMFNQITYNPPLVPALFSELSLGSNASSESAYGPLSFVLEHMEVIDLAIKNGDDNMHPFHMHGHVPMLVGRAEDYTSSDPVLNPPIARGQLNPMRRDTIDVPAGGSVTLRIVADNPGAWIMHCHIEWHLEAGLAIQLIEAPLVAQERGMVIPQVMHDHCRALGRPSRGNAAGHNSTTDLSGWPLGPYPTKEARKHLRIGVLVGLATVALLSLGTSVWRRRAWKKKSRGAYEELPTFESEDCSAEIEEKVRRRRSRSLPAS</sequence>
<comment type="similarity">
    <text evidence="1">Belongs to the multicopper oxidase family.</text>
</comment>
<dbReference type="PANTHER" id="PTHR11709">
    <property type="entry name" value="MULTI-COPPER OXIDASE"/>
    <property type="match status" value="1"/>
</dbReference>
<evidence type="ECO:0000256" key="7">
    <source>
        <dbReference type="ARBA" id="ARBA00023180"/>
    </source>
</evidence>
<evidence type="ECO:0000256" key="5">
    <source>
        <dbReference type="ARBA" id="ARBA00023008"/>
    </source>
</evidence>
<keyword evidence="3" id="KW-0732">Signal</keyword>
<evidence type="ECO:0000256" key="1">
    <source>
        <dbReference type="ARBA" id="ARBA00010609"/>
    </source>
</evidence>
<dbReference type="GeneID" id="85365444"/>
<evidence type="ECO:0000259" key="9">
    <source>
        <dbReference type="Pfam" id="PF00394"/>
    </source>
</evidence>
<dbReference type="GO" id="GO:0005507">
    <property type="term" value="F:copper ion binding"/>
    <property type="evidence" value="ECO:0007669"/>
    <property type="project" value="InterPro"/>
</dbReference>
<keyword evidence="2" id="KW-0479">Metal-binding</keyword>
<dbReference type="RefSeq" id="XP_060330434.1">
    <property type="nucleotide sequence ID" value="XM_060481896.1"/>
</dbReference>
<keyword evidence="6" id="KW-1015">Disulfide bond</keyword>
<proteinExistence type="inferred from homology"/>
<name>A0AA39N4T1_ARMTA</name>
<dbReference type="GO" id="GO:0004322">
    <property type="term" value="F:ferroxidase activity"/>
    <property type="evidence" value="ECO:0007669"/>
    <property type="project" value="TreeGrafter"/>
</dbReference>
<dbReference type="EMBL" id="JAUEPS010000018">
    <property type="protein sequence ID" value="KAK0458146.1"/>
    <property type="molecule type" value="Genomic_DNA"/>
</dbReference>
<dbReference type="CDD" id="cd13899">
    <property type="entry name" value="CuRO_3_Fet3p"/>
    <property type="match status" value="1"/>
</dbReference>
<dbReference type="InterPro" id="IPR011706">
    <property type="entry name" value="Cu-oxidase_C"/>
</dbReference>
<dbReference type="Pfam" id="PF00394">
    <property type="entry name" value="Cu-oxidase"/>
    <property type="match status" value="1"/>
</dbReference>
<dbReference type="InterPro" id="IPR002355">
    <property type="entry name" value="Cu_oxidase_Cu_BS"/>
</dbReference>
<dbReference type="InterPro" id="IPR011707">
    <property type="entry name" value="Cu-oxidase-like_N"/>
</dbReference>
<keyword evidence="8" id="KW-0472">Membrane</keyword>
<dbReference type="InterPro" id="IPR033138">
    <property type="entry name" value="Cu_oxidase_CS"/>
</dbReference>
<dbReference type="SUPFAM" id="SSF49503">
    <property type="entry name" value="Cupredoxins"/>
    <property type="match status" value="3"/>
</dbReference>
<dbReference type="InterPro" id="IPR001117">
    <property type="entry name" value="Cu-oxidase_2nd"/>
</dbReference>
<feature type="transmembrane region" description="Helical" evidence="8">
    <location>
        <begin position="588"/>
        <end position="609"/>
    </location>
</feature>
<organism evidence="12 13">
    <name type="scientific">Armillaria tabescens</name>
    <name type="common">Ringless honey mushroom</name>
    <name type="synonym">Agaricus tabescens</name>
    <dbReference type="NCBI Taxonomy" id="1929756"/>
    <lineage>
        <taxon>Eukaryota</taxon>
        <taxon>Fungi</taxon>
        <taxon>Dikarya</taxon>
        <taxon>Basidiomycota</taxon>
        <taxon>Agaricomycotina</taxon>
        <taxon>Agaricomycetes</taxon>
        <taxon>Agaricomycetidae</taxon>
        <taxon>Agaricales</taxon>
        <taxon>Marasmiineae</taxon>
        <taxon>Physalacriaceae</taxon>
        <taxon>Desarmillaria</taxon>
    </lineage>
</organism>
<dbReference type="Proteomes" id="UP001175211">
    <property type="component" value="Unassembled WGS sequence"/>
</dbReference>
<dbReference type="GO" id="GO:0033573">
    <property type="term" value="C:high-affinity iron permease complex"/>
    <property type="evidence" value="ECO:0007669"/>
    <property type="project" value="TreeGrafter"/>
</dbReference>
<feature type="transmembrane region" description="Helical" evidence="8">
    <location>
        <begin position="25"/>
        <end position="45"/>
    </location>
</feature>
<dbReference type="CDD" id="cd13877">
    <property type="entry name" value="CuRO_2_Fet3p_like"/>
    <property type="match status" value="1"/>
</dbReference>
<dbReference type="InterPro" id="IPR045087">
    <property type="entry name" value="Cu-oxidase_fam"/>
</dbReference>
<evidence type="ECO:0000256" key="4">
    <source>
        <dbReference type="ARBA" id="ARBA00023002"/>
    </source>
</evidence>
<keyword evidence="8" id="KW-1133">Transmembrane helix</keyword>
<evidence type="ECO:0000256" key="6">
    <source>
        <dbReference type="ARBA" id="ARBA00023157"/>
    </source>
</evidence>
<keyword evidence="8" id="KW-0812">Transmembrane</keyword>
<dbReference type="GO" id="GO:0033215">
    <property type="term" value="P:reductive iron assimilation"/>
    <property type="evidence" value="ECO:0007669"/>
    <property type="project" value="TreeGrafter"/>
</dbReference>
<evidence type="ECO:0000256" key="2">
    <source>
        <dbReference type="ARBA" id="ARBA00022723"/>
    </source>
</evidence>
<accession>A0AA39N4T1</accession>
<gene>
    <name evidence="12" type="ORF">EV420DRAFT_381899</name>
</gene>